<dbReference type="SMART" id="SM00389">
    <property type="entry name" value="HOX"/>
    <property type="match status" value="1"/>
</dbReference>
<dbReference type="InterPro" id="IPR001356">
    <property type="entry name" value="HD"/>
</dbReference>
<evidence type="ECO:0000256" key="8">
    <source>
        <dbReference type="SAM" id="MobiDB-lite"/>
    </source>
</evidence>
<dbReference type="Proteomes" id="UP000230750">
    <property type="component" value="Unassembled WGS sequence"/>
</dbReference>
<dbReference type="AlphaFoldDB" id="A0A2G8KR31"/>
<evidence type="ECO:0000256" key="6">
    <source>
        <dbReference type="PROSITE-ProRule" id="PRU00108"/>
    </source>
</evidence>
<dbReference type="InterPro" id="IPR017112">
    <property type="entry name" value="HXA9/HXB9/HXC9"/>
</dbReference>
<dbReference type="OrthoDB" id="6159439at2759"/>
<dbReference type="Pfam" id="PF00046">
    <property type="entry name" value="Homeodomain"/>
    <property type="match status" value="1"/>
</dbReference>
<keyword evidence="5" id="KW-0804">Transcription</keyword>
<keyword evidence="4" id="KW-0805">Transcription regulation</keyword>
<dbReference type="PANTHER" id="PTHR45970:SF2">
    <property type="entry name" value="AGAP004664-PA"/>
    <property type="match status" value="1"/>
</dbReference>
<comment type="subcellular location">
    <subcellularLocation>
        <location evidence="1 6 7">Nucleus</location>
    </subcellularLocation>
</comment>
<dbReference type="GO" id="GO:0009954">
    <property type="term" value="P:proximal/distal pattern formation"/>
    <property type="evidence" value="ECO:0007669"/>
    <property type="project" value="TreeGrafter"/>
</dbReference>
<evidence type="ECO:0000256" key="5">
    <source>
        <dbReference type="ARBA" id="ARBA00023163"/>
    </source>
</evidence>
<dbReference type="STRING" id="307972.A0A2G8KR31"/>
<evidence type="ECO:0000256" key="2">
    <source>
        <dbReference type="ARBA" id="ARBA00006317"/>
    </source>
</evidence>
<feature type="region of interest" description="Disordered" evidence="8">
    <location>
        <begin position="336"/>
        <end position="390"/>
    </location>
</feature>
<evidence type="ECO:0000259" key="9">
    <source>
        <dbReference type="PROSITE" id="PS50071"/>
    </source>
</evidence>
<dbReference type="GO" id="GO:0006357">
    <property type="term" value="P:regulation of transcription by RNA polymerase II"/>
    <property type="evidence" value="ECO:0007669"/>
    <property type="project" value="TreeGrafter"/>
</dbReference>
<evidence type="ECO:0000256" key="1">
    <source>
        <dbReference type="ARBA" id="ARBA00004123"/>
    </source>
</evidence>
<comment type="caution">
    <text evidence="10">The sequence shown here is derived from an EMBL/GenBank/DDBJ whole genome shotgun (WGS) entry which is preliminary data.</text>
</comment>
<feature type="DNA-binding region" description="Homeobox" evidence="6">
    <location>
        <begin position="392"/>
        <end position="436"/>
    </location>
</feature>
<dbReference type="Gene3D" id="1.10.10.60">
    <property type="entry name" value="Homeodomain-like"/>
    <property type="match status" value="1"/>
</dbReference>
<keyword evidence="6 7" id="KW-0371">Homeobox</keyword>
<proteinExistence type="inferred from homology"/>
<dbReference type="SUPFAM" id="SSF46689">
    <property type="entry name" value="Homeodomain-like"/>
    <property type="match status" value="1"/>
</dbReference>
<name>A0A2G8KR31_STIJA</name>
<keyword evidence="6 7" id="KW-0238">DNA-binding</keyword>
<accession>A0A2G8KR31</accession>
<organism evidence="10 11">
    <name type="scientific">Stichopus japonicus</name>
    <name type="common">Sea cucumber</name>
    <dbReference type="NCBI Taxonomy" id="307972"/>
    <lineage>
        <taxon>Eukaryota</taxon>
        <taxon>Metazoa</taxon>
        <taxon>Echinodermata</taxon>
        <taxon>Eleutherozoa</taxon>
        <taxon>Echinozoa</taxon>
        <taxon>Holothuroidea</taxon>
        <taxon>Aspidochirotacea</taxon>
        <taxon>Aspidochirotida</taxon>
        <taxon>Stichopodidae</taxon>
        <taxon>Apostichopus</taxon>
    </lineage>
</organism>
<protein>
    <recommendedName>
        <fullName evidence="9">Homeobox domain-containing protein</fullName>
    </recommendedName>
</protein>
<reference evidence="10 11" key="1">
    <citation type="journal article" date="2017" name="PLoS Biol.">
        <title>The sea cucumber genome provides insights into morphological evolution and visceral regeneration.</title>
        <authorList>
            <person name="Zhang X."/>
            <person name="Sun L."/>
            <person name="Yuan J."/>
            <person name="Sun Y."/>
            <person name="Gao Y."/>
            <person name="Zhang L."/>
            <person name="Li S."/>
            <person name="Dai H."/>
            <person name="Hamel J.F."/>
            <person name="Liu C."/>
            <person name="Yu Y."/>
            <person name="Liu S."/>
            <person name="Lin W."/>
            <person name="Guo K."/>
            <person name="Jin S."/>
            <person name="Xu P."/>
            <person name="Storey K.B."/>
            <person name="Huan P."/>
            <person name="Zhang T."/>
            <person name="Zhou Y."/>
            <person name="Zhang J."/>
            <person name="Lin C."/>
            <person name="Li X."/>
            <person name="Xing L."/>
            <person name="Huo D."/>
            <person name="Sun M."/>
            <person name="Wang L."/>
            <person name="Mercier A."/>
            <person name="Li F."/>
            <person name="Yang H."/>
            <person name="Xiang J."/>
        </authorList>
    </citation>
    <scope>NUCLEOTIDE SEQUENCE [LARGE SCALE GENOMIC DNA]</scope>
    <source>
        <strain evidence="10">Shaxun</strain>
        <tissue evidence="10">Muscle</tissue>
    </source>
</reference>
<comment type="similarity">
    <text evidence="2">Belongs to the Abd-B homeobox family.</text>
</comment>
<evidence type="ECO:0000256" key="7">
    <source>
        <dbReference type="RuleBase" id="RU000682"/>
    </source>
</evidence>
<dbReference type="EMBL" id="MRZV01000419">
    <property type="protein sequence ID" value="PIK50462.1"/>
    <property type="molecule type" value="Genomic_DNA"/>
</dbReference>
<evidence type="ECO:0000313" key="10">
    <source>
        <dbReference type="EMBL" id="PIK50462.1"/>
    </source>
</evidence>
<gene>
    <name evidence="10" type="ORF">BSL78_12701</name>
</gene>
<keyword evidence="11" id="KW-1185">Reference proteome</keyword>
<dbReference type="InterPro" id="IPR009057">
    <property type="entry name" value="Homeodomain-like_sf"/>
</dbReference>
<dbReference type="GO" id="GO:0005634">
    <property type="term" value="C:nucleus"/>
    <property type="evidence" value="ECO:0007669"/>
    <property type="project" value="UniProtKB-SubCell"/>
</dbReference>
<dbReference type="PANTHER" id="PTHR45970">
    <property type="entry name" value="AGAP004664-PA"/>
    <property type="match status" value="1"/>
</dbReference>
<dbReference type="CDD" id="cd00086">
    <property type="entry name" value="homeodomain"/>
    <property type="match status" value="1"/>
</dbReference>
<dbReference type="PROSITE" id="PS50071">
    <property type="entry name" value="HOMEOBOX_2"/>
    <property type="match status" value="1"/>
</dbReference>
<keyword evidence="3" id="KW-0217">Developmental protein</keyword>
<feature type="compositionally biased region" description="Basic and acidic residues" evidence="8">
    <location>
        <begin position="370"/>
        <end position="381"/>
    </location>
</feature>
<evidence type="ECO:0000256" key="3">
    <source>
        <dbReference type="ARBA" id="ARBA00022473"/>
    </source>
</evidence>
<keyword evidence="6 7" id="KW-0539">Nucleus</keyword>
<evidence type="ECO:0000256" key="4">
    <source>
        <dbReference type="ARBA" id="ARBA00023015"/>
    </source>
</evidence>
<feature type="domain" description="Homeobox" evidence="9">
    <location>
        <begin position="390"/>
        <end position="435"/>
    </location>
</feature>
<evidence type="ECO:0000313" key="11">
    <source>
        <dbReference type="Proteomes" id="UP000230750"/>
    </source>
</evidence>
<dbReference type="GO" id="GO:0009952">
    <property type="term" value="P:anterior/posterior pattern specification"/>
    <property type="evidence" value="ECO:0007669"/>
    <property type="project" value="TreeGrafter"/>
</dbReference>
<sequence length="509" mass="56994">MDDVIRYTTLHYDILSGRWGNCQSKKLGNRKPGEESSSTRMGTIFHDPSFFSFHVDACCTKKRGARIRVVGWNKICISAYLEMTKVKTQRGSNPKVVLWTLSPGSRIPHPNYSRRNIRPVLKMTSQGFCVNSLINPVENGGADISRTGGALHQTDLTSEAGSQTQTLTKCNNLLESKYGYFPAVSQTHGNIPGINNLFSAEQVGLQAASRSSMYPIPTDQTSYTNHWFYAGERPFPTMPIASVAEDYDNAGRAYMTPQKAYGTSFAGAPTGYFPFGRPQTFANTASSVYPTALLAARFAPNGNFPMEKEKYENTVTSYTNCETTNNSSVLETKQLEASKDDGDFRENSSGTTQVESNTQTKALSEEEPSQDLKKDDEKSKNEAPSWLSATSGRKKRCPYTKYQTLELEKEFLFNMYLTRDRRVEIARLLNLTERQKFESHLAHNVEVLHSMEFLKLHVQNKKLPFEMIVQFSDRVRGEVDVSMSGSLMGDGGKRLHQVQTLPDDLSPSE</sequence>
<feature type="compositionally biased region" description="Basic and acidic residues" evidence="8">
    <location>
        <begin position="336"/>
        <end position="346"/>
    </location>
</feature>
<dbReference type="GO" id="GO:0003700">
    <property type="term" value="F:DNA-binding transcription factor activity"/>
    <property type="evidence" value="ECO:0007669"/>
    <property type="project" value="TreeGrafter"/>
</dbReference>
<dbReference type="GO" id="GO:0000978">
    <property type="term" value="F:RNA polymerase II cis-regulatory region sequence-specific DNA binding"/>
    <property type="evidence" value="ECO:0007669"/>
    <property type="project" value="TreeGrafter"/>
</dbReference>
<feature type="compositionally biased region" description="Polar residues" evidence="8">
    <location>
        <begin position="347"/>
        <end position="362"/>
    </location>
</feature>